<keyword evidence="2" id="KW-1185">Reference proteome</keyword>
<dbReference type="Gene3D" id="3.90.105.50">
    <property type="match status" value="1"/>
</dbReference>
<gene>
    <name evidence="1" type="ORF">CAETHG_2142</name>
</gene>
<proteinExistence type="predicted"/>
<evidence type="ECO:0000313" key="2">
    <source>
        <dbReference type="Proteomes" id="UP000017590"/>
    </source>
</evidence>
<dbReference type="EMBL" id="CP006763">
    <property type="protein sequence ID" value="AGY76355.1"/>
    <property type="molecule type" value="Genomic_DNA"/>
</dbReference>
<name>A0ABM5NV80_9CLOT</name>
<dbReference type="RefSeq" id="WP_013236732.1">
    <property type="nucleotide sequence ID" value="NC_022592.1"/>
</dbReference>
<dbReference type="Proteomes" id="UP000017590">
    <property type="component" value="Chromosome"/>
</dbReference>
<organism evidence="1 2">
    <name type="scientific">Clostridium autoethanogenum DSM 10061</name>
    <dbReference type="NCBI Taxonomy" id="1341692"/>
    <lineage>
        <taxon>Bacteria</taxon>
        <taxon>Bacillati</taxon>
        <taxon>Bacillota</taxon>
        <taxon>Clostridia</taxon>
        <taxon>Eubacteriales</taxon>
        <taxon>Clostridiaceae</taxon>
        <taxon>Clostridium</taxon>
    </lineage>
</organism>
<evidence type="ECO:0000313" key="1">
    <source>
        <dbReference type="EMBL" id="AGY76355.1"/>
    </source>
</evidence>
<dbReference type="InterPro" id="IPR038148">
    <property type="entry name" value="Tn1545/Tn916_Xis"/>
</dbReference>
<reference evidence="2" key="1">
    <citation type="journal article" date="2014" name="Biotechnol. Biofuels">
        <title>Comparison of single-molecule sequencing and hybrid approaches for finishing the genome of Clostridium autoethanogenum and analysis of CRISPR systems in industrial relevant Clostridia.</title>
        <authorList>
            <person name="Brown S.D."/>
            <person name="Nagaraju S."/>
            <person name="Utturkar S."/>
            <person name="De Tissera S."/>
            <person name="Segovia S."/>
            <person name="Mitchell W."/>
            <person name="Land M.L."/>
            <person name="Dassanayake A."/>
            <person name="Kopke M."/>
        </authorList>
    </citation>
    <scope>NUCLEOTIDE SEQUENCE [LARGE SCALE GENOMIC DNA]</scope>
    <source>
        <strain evidence="2">DSM 10061</strain>
    </source>
</reference>
<protein>
    <submittedName>
        <fullName evidence="1">Helix-turn-helix domain-containing protein</fullName>
    </submittedName>
</protein>
<sequence>MAEHKYKILDSQPSKCKTMTVKDICREYDIGVNKAYSLAHMQGAPVIYNGNRILFIRSKVDEWICSMIGEKF</sequence>
<accession>A0ABM5NV80</accession>